<keyword evidence="3" id="KW-0479">Metal-binding</keyword>
<evidence type="ECO:0000256" key="3">
    <source>
        <dbReference type="ARBA" id="ARBA00022723"/>
    </source>
</evidence>
<evidence type="ECO:0000256" key="4">
    <source>
        <dbReference type="ARBA" id="ARBA00023004"/>
    </source>
</evidence>
<name>A0ABQ4K211_9BACI</name>
<evidence type="ECO:0000256" key="5">
    <source>
        <dbReference type="ARBA" id="ARBA00023239"/>
    </source>
</evidence>
<evidence type="ECO:0000256" key="6">
    <source>
        <dbReference type="ARBA" id="ARBA00034312"/>
    </source>
</evidence>
<comment type="similarity">
    <text evidence="6">Belongs to the heme-containing dehydratase family.</text>
</comment>
<sequence length="338" mass="39133">MKNMPKNHKTLNDSYITVFPEGVDRFVFGQFSLQGKNLELEGVDLKSVQEVFKGKYGPSHIDIAWHTQSNNYTNILFLVYWLHVEDYIQWKDSLIVKKWIEEDGYKQCSSRVTGFWYEMLKIPVEYFESSHSGNSGKEGVSNFLKMQLSEVHEYWGAMRDRIPASAYDQLLSQEINKQKKIYGDETSSKKLSITVPDYICFIRTVQNLSNVSEEERQIYAEVMEPVLDTGIKFLSDKLDSCIDIKKVTEMSPNKDELQITSVLAYFKSLSALEKWAASHPTHLSIYGTYFKILKMQEGKSDISLWHEVSVLKSEDVETYYCYCQPDTGLLSSFTHKKL</sequence>
<dbReference type="EMBL" id="BOQT01000002">
    <property type="protein sequence ID" value="GIN19769.1"/>
    <property type="molecule type" value="Genomic_DNA"/>
</dbReference>
<keyword evidence="8" id="KW-1185">Reference proteome</keyword>
<reference evidence="7 8" key="1">
    <citation type="submission" date="2021-03" db="EMBL/GenBank/DDBJ databases">
        <title>Antimicrobial resistance genes in bacteria isolated from Japanese honey, and their potential for conferring macrolide and lincosamide resistance in the American foulbrood pathogen Paenibacillus larvae.</title>
        <authorList>
            <person name="Okamoto M."/>
            <person name="Kumagai M."/>
            <person name="Kanamori H."/>
            <person name="Takamatsu D."/>
        </authorList>
    </citation>
    <scope>NUCLEOTIDE SEQUENCE [LARGE SCALE GENOMIC DNA]</scope>
    <source>
        <strain evidence="7 8">J1TS3</strain>
    </source>
</reference>
<keyword evidence="2" id="KW-0349">Heme</keyword>
<evidence type="ECO:0000313" key="7">
    <source>
        <dbReference type="EMBL" id="GIN19769.1"/>
    </source>
</evidence>
<proteinExistence type="inferred from homology"/>
<gene>
    <name evidence="7" type="ORF">J1TS3_09030</name>
</gene>
<dbReference type="Proteomes" id="UP000680279">
    <property type="component" value="Unassembled WGS sequence"/>
</dbReference>
<evidence type="ECO:0000256" key="1">
    <source>
        <dbReference type="ARBA" id="ARBA00001970"/>
    </source>
</evidence>
<organism evidence="7 8">
    <name type="scientific">Siminovitchia fordii</name>
    <dbReference type="NCBI Taxonomy" id="254759"/>
    <lineage>
        <taxon>Bacteria</taxon>
        <taxon>Bacillati</taxon>
        <taxon>Bacillota</taxon>
        <taxon>Bacilli</taxon>
        <taxon>Bacillales</taxon>
        <taxon>Bacillaceae</taxon>
        <taxon>Siminovitchia</taxon>
    </lineage>
</organism>
<comment type="caution">
    <text evidence="7">The sequence shown here is derived from an EMBL/GenBank/DDBJ whole genome shotgun (WGS) entry which is preliminary data.</text>
</comment>
<dbReference type="InterPro" id="IPR025702">
    <property type="entry name" value="OXD"/>
</dbReference>
<dbReference type="Pfam" id="PF13816">
    <property type="entry name" value="Dehydratase_hem"/>
    <property type="match status" value="1"/>
</dbReference>
<comment type="cofactor">
    <cofactor evidence="1">
        <name>heme b</name>
        <dbReference type="ChEBI" id="CHEBI:60344"/>
    </cofactor>
</comment>
<evidence type="ECO:0000313" key="8">
    <source>
        <dbReference type="Proteomes" id="UP000680279"/>
    </source>
</evidence>
<evidence type="ECO:0008006" key="9">
    <source>
        <dbReference type="Google" id="ProtNLM"/>
    </source>
</evidence>
<accession>A0ABQ4K211</accession>
<keyword evidence="4" id="KW-0408">Iron</keyword>
<keyword evidence="5" id="KW-0456">Lyase</keyword>
<dbReference type="RefSeq" id="WP_212962208.1">
    <property type="nucleotide sequence ID" value="NZ_BOQT01000002.1"/>
</dbReference>
<evidence type="ECO:0000256" key="2">
    <source>
        <dbReference type="ARBA" id="ARBA00022617"/>
    </source>
</evidence>
<protein>
    <recommendedName>
        <fullName evidence="9">DUF4188 domain-containing protein</fullName>
    </recommendedName>
</protein>